<name>A0AAD7MRC3_9AGAR</name>
<dbReference type="EMBL" id="JARKIB010000179">
    <property type="protein sequence ID" value="KAJ7727460.1"/>
    <property type="molecule type" value="Genomic_DNA"/>
</dbReference>
<reference evidence="2" key="1">
    <citation type="submission" date="2023-03" db="EMBL/GenBank/DDBJ databases">
        <title>Massive genome expansion in bonnet fungi (Mycena s.s.) driven by repeated elements and novel gene families across ecological guilds.</title>
        <authorList>
            <consortium name="Lawrence Berkeley National Laboratory"/>
            <person name="Harder C.B."/>
            <person name="Miyauchi S."/>
            <person name="Viragh M."/>
            <person name="Kuo A."/>
            <person name="Thoen E."/>
            <person name="Andreopoulos B."/>
            <person name="Lu D."/>
            <person name="Skrede I."/>
            <person name="Drula E."/>
            <person name="Henrissat B."/>
            <person name="Morin E."/>
            <person name="Kohler A."/>
            <person name="Barry K."/>
            <person name="LaButti K."/>
            <person name="Morin E."/>
            <person name="Salamov A."/>
            <person name="Lipzen A."/>
            <person name="Mereny Z."/>
            <person name="Hegedus B."/>
            <person name="Baldrian P."/>
            <person name="Stursova M."/>
            <person name="Weitz H."/>
            <person name="Taylor A."/>
            <person name="Grigoriev I.V."/>
            <person name="Nagy L.G."/>
            <person name="Martin F."/>
            <person name="Kauserud H."/>
        </authorList>
    </citation>
    <scope>NUCLEOTIDE SEQUENCE</scope>
    <source>
        <strain evidence="2">CBHHK182m</strain>
    </source>
</reference>
<evidence type="ECO:0000313" key="2">
    <source>
        <dbReference type="EMBL" id="KAJ7727460.1"/>
    </source>
</evidence>
<evidence type="ECO:0000256" key="1">
    <source>
        <dbReference type="SAM" id="MobiDB-lite"/>
    </source>
</evidence>
<keyword evidence="3" id="KW-1185">Reference proteome</keyword>
<comment type="caution">
    <text evidence="2">The sequence shown here is derived from an EMBL/GenBank/DDBJ whole genome shotgun (WGS) entry which is preliminary data.</text>
</comment>
<organism evidence="2 3">
    <name type="scientific">Mycena metata</name>
    <dbReference type="NCBI Taxonomy" id="1033252"/>
    <lineage>
        <taxon>Eukaryota</taxon>
        <taxon>Fungi</taxon>
        <taxon>Dikarya</taxon>
        <taxon>Basidiomycota</taxon>
        <taxon>Agaricomycotina</taxon>
        <taxon>Agaricomycetes</taxon>
        <taxon>Agaricomycetidae</taxon>
        <taxon>Agaricales</taxon>
        <taxon>Marasmiineae</taxon>
        <taxon>Mycenaceae</taxon>
        <taxon>Mycena</taxon>
    </lineage>
</organism>
<feature type="region of interest" description="Disordered" evidence="1">
    <location>
        <begin position="13"/>
        <end position="47"/>
    </location>
</feature>
<dbReference type="AlphaFoldDB" id="A0AAD7MRC3"/>
<feature type="compositionally biased region" description="Polar residues" evidence="1">
    <location>
        <begin position="31"/>
        <end position="41"/>
    </location>
</feature>
<accession>A0AAD7MRC3</accession>
<dbReference type="Proteomes" id="UP001215598">
    <property type="component" value="Unassembled WGS sequence"/>
</dbReference>
<gene>
    <name evidence="2" type="ORF">B0H16DRAFT_1735120</name>
</gene>
<protein>
    <submittedName>
        <fullName evidence="2">Uncharacterized protein</fullName>
    </submittedName>
</protein>
<proteinExistence type="predicted"/>
<evidence type="ECO:0000313" key="3">
    <source>
        <dbReference type="Proteomes" id="UP001215598"/>
    </source>
</evidence>
<sequence length="138" mass="15742">MINAESRNLAARQLGGVDFDVGDRNDRRGWHTTSEQSYTPSDSPPAPHWLVEIATRRAAKGEPIDDFQDEDIDLADLPKGPFMEDDINSGIYPYNVFKHPFTHLKQPADADPKLFATRLQRLMIVYHHACWPGRSPHY</sequence>